<proteinExistence type="predicted"/>
<dbReference type="EMBL" id="JAWXYG010000002">
    <property type="protein sequence ID" value="KAK4280105.1"/>
    <property type="molecule type" value="Genomic_DNA"/>
</dbReference>
<gene>
    <name evidence="2" type="ORF">QN277_011773</name>
</gene>
<dbReference type="Proteomes" id="UP001293593">
    <property type="component" value="Unassembled WGS sequence"/>
</dbReference>
<feature type="compositionally biased region" description="Polar residues" evidence="1">
    <location>
        <begin position="40"/>
        <end position="55"/>
    </location>
</feature>
<protein>
    <submittedName>
        <fullName evidence="2">Uncharacterized protein</fullName>
    </submittedName>
</protein>
<evidence type="ECO:0000256" key="1">
    <source>
        <dbReference type="SAM" id="MobiDB-lite"/>
    </source>
</evidence>
<evidence type="ECO:0000313" key="3">
    <source>
        <dbReference type="Proteomes" id="UP001293593"/>
    </source>
</evidence>
<name>A0AAE1MZQ7_9FABA</name>
<organism evidence="2 3">
    <name type="scientific">Acacia crassicarpa</name>
    <name type="common">northern wattle</name>
    <dbReference type="NCBI Taxonomy" id="499986"/>
    <lineage>
        <taxon>Eukaryota</taxon>
        <taxon>Viridiplantae</taxon>
        <taxon>Streptophyta</taxon>
        <taxon>Embryophyta</taxon>
        <taxon>Tracheophyta</taxon>
        <taxon>Spermatophyta</taxon>
        <taxon>Magnoliopsida</taxon>
        <taxon>eudicotyledons</taxon>
        <taxon>Gunneridae</taxon>
        <taxon>Pentapetalae</taxon>
        <taxon>rosids</taxon>
        <taxon>fabids</taxon>
        <taxon>Fabales</taxon>
        <taxon>Fabaceae</taxon>
        <taxon>Caesalpinioideae</taxon>
        <taxon>mimosoid clade</taxon>
        <taxon>Acacieae</taxon>
        <taxon>Acacia</taxon>
    </lineage>
</organism>
<feature type="compositionally biased region" description="Polar residues" evidence="1">
    <location>
        <begin position="10"/>
        <end position="19"/>
    </location>
</feature>
<accession>A0AAE1MZQ7</accession>
<reference evidence="2" key="1">
    <citation type="submission" date="2023-10" db="EMBL/GenBank/DDBJ databases">
        <title>Chromosome-level genome of the transformable northern wattle, Acacia crassicarpa.</title>
        <authorList>
            <person name="Massaro I."/>
            <person name="Sinha N.R."/>
            <person name="Poethig S."/>
            <person name="Leichty A.R."/>
        </authorList>
    </citation>
    <scope>NUCLEOTIDE SEQUENCE</scope>
    <source>
        <strain evidence="2">Acra3RX</strain>
        <tissue evidence="2">Leaf</tissue>
    </source>
</reference>
<feature type="region of interest" description="Disordered" evidence="1">
    <location>
        <begin position="1"/>
        <end position="66"/>
    </location>
</feature>
<comment type="caution">
    <text evidence="2">The sequence shown here is derived from an EMBL/GenBank/DDBJ whole genome shotgun (WGS) entry which is preliminary data.</text>
</comment>
<dbReference type="AlphaFoldDB" id="A0AAE1MZQ7"/>
<evidence type="ECO:0000313" key="2">
    <source>
        <dbReference type="EMBL" id="KAK4280105.1"/>
    </source>
</evidence>
<keyword evidence="3" id="KW-1185">Reference proteome</keyword>
<sequence length="95" mass="9895">MATSGGGNVRNGTHNYRSSLKSDRPLSANSNLKNHVKSEPLSSTGQRRNSTSTIGSASAASKDDDGAKIPFWNALMEALAEDGSFVDGAAASCRH</sequence>